<keyword evidence="4" id="KW-0687">Ribonucleoprotein</keyword>
<reference evidence="8" key="1">
    <citation type="journal article" date="2010" name="Genome Biol. Evol.">
        <title>Functional convergence in reduced genomes of bacterial symbionts spanning 200 My of evolution.</title>
        <authorList>
            <person name="McCutcheon J.P."/>
            <person name="Moran N.A."/>
        </authorList>
    </citation>
    <scope>NUCLEOTIDE SEQUENCE [LARGE SCALE GENOMIC DNA]</scope>
    <source>
        <strain evidence="8">CARI</strain>
    </source>
</reference>
<comment type="function">
    <text evidence="1">Forms part of the ribosomal stalk, playing a central role in the interaction of the ribosome with GTP-bound translation factors.</text>
</comment>
<dbReference type="InterPro" id="IPR001790">
    <property type="entry name" value="Ribosomal_uL10"/>
</dbReference>
<dbReference type="PANTHER" id="PTHR11560">
    <property type="entry name" value="39S RIBOSOMAL PROTEIN L10, MITOCHONDRIAL"/>
    <property type="match status" value="1"/>
</dbReference>
<evidence type="ECO:0000256" key="4">
    <source>
        <dbReference type="ARBA" id="ARBA00023274"/>
    </source>
</evidence>
<proteinExistence type="inferred from homology"/>
<dbReference type="HOGENOM" id="CLU_092227_3_0_10"/>
<dbReference type="Pfam" id="PF00466">
    <property type="entry name" value="Ribosomal_L10"/>
    <property type="match status" value="1"/>
</dbReference>
<dbReference type="GO" id="GO:0005840">
    <property type="term" value="C:ribosome"/>
    <property type="evidence" value="ECO:0007669"/>
    <property type="project" value="UniProtKB-KW"/>
</dbReference>
<dbReference type="EMBL" id="CP002163">
    <property type="protein sequence ID" value="ADM89900.1"/>
    <property type="molecule type" value="Genomic_DNA"/>
</dbReference>
<dbReference type="AlphaFoldDB" id="E0TJC3"/>
<protein>
    <recommendedName>
        <fullName evidence="5">Large ribosomal subunit protein uL10</fullName>
    </recommendedName>
    <alternativeName>
        <fullName evidence="6">50S ribosomal protein L10</fullName>
    </alternativeName>
</protein>
<evidence type="ECO:0000256" key="5">
    <source>
        <dbReference type="ARBA" id="ARBA00035202"/>
    </source>
</evidence>
<dbReference type="Proteomes" id="UP000002231">
    <property type="component" value="Chromosome"/>
</dbReference>
<evidence type="ECO:0000256" key="6">
    <source>
        <dbReference type="ARBA" id="ARBA00035502"/>
    </source>
</evidence>
<evidence type="ECO:0000313" key="7">
    <source>
        <dbReference type="EMBL" id="ADM89900.1"/>
    </source>
</evidence>
<evidence type="ECO:0000256" key="1">
    <source>
        <dbReference type="ARBA" id="ARBA00002633"/>
    </source>
</evidence>
<dbReference type="STRING" id="706194.SMCARI_071"/>
<evidence type="ECO:0000313" key="8">
    <source>
        <dbReference type="Proteomes" id="UP000002231"/>
    </source>
</evidence>
<comment type="similarity">
    <text evidence="2">Belongs to the universal ribosomal protein uL10 family.</text>
</comment>
<evidence type="ECO:0000256" key="3">
    <source>
        <dbReference type="ARBA" id="ARBA00022980"/>
    </source>
</evidence>
<dbReference type="GO" id="GO:1990904">
    <property type="term" value="C:ribonucleoprotein complex"/>
    <property type="evidence" value="ECO:0007669"/>
    <property type="project" value="UniProtKB-KW"/>
</dbReference>
<accession>E0TJC3</accession>
<dbReference type="SUPFAM" id="SSF160369">
    <property type="entry name" value="Ribosomal protein L10-like"/>
    <property type="match status" value="1"/>
</dbReference>
<dbReference type="InterPro" id="IPR043141">
    <property type="entry name" value="Ribosomal_uL10-like_sf"/>
</dbReference>
<dbReference type="KEGG" id="sum:SMCARI_071"/>
<sequence length="175" mass="20711">MISKKKNIIKLISNYIYNNNSIYLVDLSGLTYNQIFDLRKNCYEKQIKLKFVKNTLFKKAIKNSKFEQFYPVLKGPTALITSNINNYPAILINHLKKKISLKKEYLKAAYIEDMLYIGDISLNTLINIKSKNELILDIIFLLKYELFHLFLLLNSKNKIYNIIFYLLKIKNNNKK</sequence>
<keyword evidence="8" id="KW-1185">Reference proteome</keyword>
<organism evidence="7 8">
    <name type="scientific">Karelsulcia muelleri (strain CARI)</name>
    <name type="common">Sulcia muelleri</name>
    <dbReference type="NCBI Taxonomy" id="706194"/>
    <lineage>
        <taxon>Bacteria</taxon>
        <taxon>Pseudomonadati</taxon>
        <taxon>Bacteroidota</taxon>
        <taxon>Flavobacteriia</taxon>
        <taxon>Flavobacteriales</taxon>
        <taxon>Candidatus Karelsulcia</taxon>
    </lineage>
</organism>
<dbReference type="InterPro" id="IPR047865">
    <property type="entry name" value="Ribosomal_uL10_bac_type"/>
</dbReference>
<gene>
    <name evidence="7" type="primary">rplJ</name>
    <name evidence="7" type="ordered locus">SMCARI_071</name>
</gene>
<keyword evidence="3 7" id="KW-0689">Ribosomal protein</keyword>
<name>E0TJC3_KARMC</name>
<evidence type="ECO:0000256" key="2">
    <source>
        <dbReference type="ARBA" id="ARBA00008889"/>
    </source>
</evidence>
<dbReference type="NCBIfam" id="NF000955">
    <property type="entry name" value="PRK00099.1-1"/>
    <property type="match status" value="1"/>
</dbReference>
<dbReference type="Gene3D" id="3.30.70.1730">
    <property type="match status" value="1"/>
</dbReference>